<evidence type="ECO:0000256" key="5">
    <source>
        <dbReference type="ARBA" id="ARBA00022984"/>
    </source>
</evidence>
<keyword evidence="6 10" id="KW-1133">Transmembrane helix</keyword>
<evidence type="ECO:0000313" key="12">
    <source>
        <dbReference type="Proteomes" id="UP001171111"/>
    </source>
</evidence>
<feature type="transmembrane region" description="Helical" evidence="10">
    <location>
        <begin position="269"/>
        <end position="288"/>
    </location>
</feature>
<dbReference type="RefSeq" id="WP_302243269.1">
    <property type="nucleotide sequence ID" value="NZ_JAULJQ010000001.1"/>
</dbReference>
<feature type="transmembrane region" description="Helical" evidence="10">
    <location>
        <begin position="405"/>
        <end position="427"/>
    </location>
</feature>
<comment type="pathway">
    <text evidence="10">Cell wall biogenesis; peptidoglycan biosynthesis.</text>
</comment>
<protein>
    <recommendedName>
        <fullName evidence="10">Probable lipid II flippase MurJ</fullName>
    </recommendedName>
</protein>
<dbReference type="InterPro" id="IPR004268">
    <property type="entry name" value="MurJ"/>
</dbReference>
<dbReference type="Proteomes" id="UP001171111">
    <property type="component" value="Unassembled WGS sequence"/>
</dbReference>
<keyword evidence="3 10" id="KW-0812">Transmembrane</keyword>
<reference evidence="11 12" key="1">
    <citation type="submission" date="2023-06" db="EMBL/GenBank/DDBJ databases">
        <title>Campylobacter magnum sp. nov., isolated from cecal contents of domestic pigs (Sus scrofa domesticus).</title>
        <authorList>
            <person name="Papic B."/>
            <person name="Gruntar I."/>
        </authorList>
    </citation>
    <scope>NUCLEOTIDE SEQUENCE [LARGE SCALE GENOMIC DNA]</scope>
    <source>
        <strain evidence="12">34484-21</strain>
    </source>
</reference>
<dbReference type="PANTHER" id="PTHR47019">
    <property type="entry name" value="LIPID II FLIPPASE MURJ"/>
    <property type="match status" value="1"/>
</dbReference>
<feature type="transmembrane region" description="Helical" evidence="10">
    <location>
        <begin position="74"/>
        <end position="105"/>
    </location>
</feature>
<dbReference type="PANTHER" id="PTHR47019:SF1">
    <property type="entry name" value="LIPID II FLIPPASE MURJ"/>
    <property type="match status" value="1"/>
</dbReference>
<evidence type="ECO:0000256" key="7">
    <source>
        <dbReference type="ARBA" id="ARBA00023136"/>
    </source>
</evidence>
<keyword evidence="4 10" id="KW-0133">Cell shape</keyword>
<keyword evidence="5 10" id="KW-0573">Peptidoglycan synthesis</keyword>
<feature type="transmembrane region" description="Helical" evidence="10">
    <location>
        <begin position="308"/>
        <end position="334"/>
    </location>
</feature>
<evidence type="ECO:0000256" key="2">
    <source>
        <dbReference type="ARBA" id="ARBA00022475"/>
    </source>
</evidence>
<feature type="transmembrane region" description="Helical" evidence="10">
    <location>
        <begin position="439"/>
        <end position="460"/>
    </location>
</feature>
<evidence type="ECO:0000256" key="8">
    <source>
        <dbReference type="ARBA" id="ARBA00060041"/>
    </source>
</evidence>
<dbReference type="Pfam" id="PF03023">
    <property type="entry name" value="MurJ"/>
    <property type="match status" value="1"/>
</dbReference>
<gene>
    <name evidence="10 11" type="primary">murJ</name>
    <name evidence="11" type="ORF">Q2362_00380</name>
</gene>
<comment type="caution">
    <text evidence="11">The sequence shown here is derived from an EMBL/GenBank/DDBJ whole genome shotgun (WGS) entry which is preliminary data.</text>
</comment>
<keyword evidence="10" id="KW-0961">Cell wall biogenesis/degradation</keyword>
<evidence type="ECO:0000256" key="3">
    <source>
        <dbReference type="ARBA" id="ARBA00022692"/>
    </source>
</evidence>
<feature type="transmembrane region" description="Helical" evidence="10">
    <location>
        <begin position="150"/>
        <end position="168"/>
    </location>
</feature>
<comment type="subcellular location">
    <subcellularLocation>
        <location evidence="1 10">Cell membrane</location>
        <topology evidence="1 10">Multi-pass membrane protein</topology>
    </subcellularLocation>
</comment>
<dbReference type="InterPro" id="IPR051050">
    <property type="entry name" value="Lipid_II_flippase_MurJ/MviN"/>
</dbReference>
<keyword evidence="12" id="KW-1185">Reference proteome</keyword>
<dbReference type="HAMAP" id="MF_02078">
    <property type="entry name" value="MurJ_MviN"/>
    <property type="match status" value="1"/>
</dbReference>
<accession>A0ABT8T771</accession>
<comment type="function">
    <text evidence="8 10">Involved in peptidoglycan biosynthesis. Transports lipid-linked peptidoglycan precursors from the inner to the outer leaflet of the cytoplasmic membrane.</text>
</comment>
<evidence type="ECO:0000256" key="9">
    <source>
        <dbReference type="ARBA" id="ARBA00061532"/>
    </source>
</evidence>
<comment type="similarity">
    <text evidence="9 10">Belongs to the MurJ/MviN family.</text>
</comment>
<evidence type="ECO:0000256" key="4">
    <source>
        <dbReference type="ARBA" id="ARBA00022960"/>
    </source>
</evidence>
<feature type="transmembrane region" description="Helical" evidence="10">
    <location>
        <begin position="379"/>
        <end position="399"/>
    </location>
</feature>
<keyword evidence="10" id="KW-0813">Transport</keyword>
<feature type="transmembrane region" description="Helical" evidence="10">
    <location>
        <begin position="125"/>
        <end position="143"/>
    </location>
</feature>
<proteinExistence type="inferred from homology"/>
<feature type="transmembrane region" description="Helical" evidence="10">
    <location>
        <begin position="349"/>
        <end position="367"/>
    </location>
</feature>
<dbReference type="PRINTS" id="PR01806">
    <property type="entry name" value="VIRFACTRMVIN"/>
</dbReference>
<feature type="transmembrane region" description="Helical" evidence="10">
    <location>
        <begin position="245"/>
        <end position="263"/>
    </location>
</feature>
<evidence type="ECO:0000256" key="1">
    <source>
        <dbReference type="ARBA" id="ARBA00004651"/>
    </source>
</evidence>
<keyword evidence="2 10" id="KW-1003">Cell membrane</keyword>
<dbReference type="CDD" id="cd13123">
    <property type="entry name" value="MATE_MurJ_like"/>
    <property type="match status" value="1"/>
</dbReference>
<feature type="transmembrane region" description="Helical" evidence="10">
    <location>
        <begin position="180"/>
        <end position="200"/>
    </location>
</feature>
<dbReference type="NCBIfam" id="TIGR01695">
    <property type="entry name" value="murJ_mviN"/>
    <property type="match status" value="1"/>
</dbReference>
<sequence length="466" mass="51052">MIKHFFSNSAGIFVSRILGFLRDLLIASHLGASVWSDIFVIAFKLPNLFRRLFGEGAFTQAFLPHLVKARKKGLFIASTLVSFTLIMLVLTVLVMLFAPLFTMLLAGGFDEASIALAVPLVRINFWYLILIFLVTLFASLLQYKGHFATSAFSTALLNISMIAALLLAQDKKANEAVYYLSYGVVAGGALQVILHIFMLYRLHLLPLIALGLKALAKGKRSEHKGFWGSFGAGVLGSSSAQLSDFISSFIASFLMAGSISYLYYANRIFQLPLALFAIALSTAIFPKIARQIKAQNEQGAKILLSKGFYFLLALLLAASVGGIILAKPIIFILFERGEFGRANTLECAFALQMTLVGLLPFGLYKLFSLWLYAKMKQKLAAKISIISLILNVILSLVLFRLGAAGLALAGSLSGYFIFFASIYYFGVLEFAKILKSFKLILVLGANALFAVLLWLALPYIESFLGI</sequence>
<comment type="caution">
    <text evidence="10">Lacks conserved residue(s) required for the propagation of feature annotation.</text>
</comment>
<evidence type="ECO:0000313" key="11">
    <source>
        <dbReference type="EMBL" id="MDO2408553.1"/>
    </source>
</evidence>
<organism evidence="11 12">
    <name type="scientific">Campylobacter magnus</name>
    <dbReference type="NCBI Taxonomy" id="3026462"/>
    <lineage>
        <taxon>Bacteria</taxon>
        <taxon>Pseudomonadati</taxon>
        <taxon>Campylobacterota</taxon>
        <taxon>Epsilonproteobacteria</taxon>
        <taxon>Campylobacterales</taxon>
        <taxon>Campylobacteraceae</taxon>
        <taxon>Campylobacter</taxon>
    </lineage>
</organism>
<name>A0ABT8T771_9BACT</name>
<evidence type="ECO:0000256" key="6">
    <source>
        <dbReference type="ARBA" id="ARBA00022989"/>
    </source>
</evidence>
<dbReference type="EMBL" id="JAULJQ010000001">
    <property type="protein sequence ID" value="MDO2408553.1"/>
    <property type="molecule type" value="Genomic_DNA"/>
</dbReference>
<evidence type="ECO:0000256" key="10">
    <source>
        <dbReference type="HAMAP-Rule" id="MF_02078"/>
    </source>
</evidence>
<keyword evidence="7 10" id="KW-0472">Membrane</keyword>